<dbReference type="RefSeq" id="WP_146687364.1">
    <property type="nucleotide sequence ID" value="NZ_LT629750.1"/>
</dbReference>
<dbReference type="InterPro" id="IPR051260">
    <property type="entry name" value="Diverse_substr_monoxygenases"/>
</dbReference>
<keyword evidence="3" id="KW-0560">Oxidoreductase</keyword>
<gene>
    <name evidence="9" type="ORF">SAMN05444158_2383</name>
</gene>
<feature type="compositionally biased region" description="Basic and acidic residues" evidence="7">
    <location>
        <begin position="456"/>
        <end position="465"/>
    </location>
</feature>
<dbReference type="InterPro" id="IPR011251">
    <property type="entry name" value="Luciferase-like_dom"/>
</dbReference>
<feature type="binding site" evidence="6">
    <location>
        <position position="230"/>
    </location>
    <ligand>
        <name>FMN</name>
        <dbReference type="ChEBI" id="CHEBI:58210"/>
    </ligand>
</feature>
<dbReference type="PIRSF" id="PIRSF000337">
    <property type="entry name" value="NTA_MOA"/>
    <property type="match status" value="1"/>
</dbReference>
<feature type="domain" description="Luciferase-like" evidence="8">
    <location>
        <begin position="32"/>
        <end position="391"/>
    </location>
</feature>
<comment type="similarity">
    <text evidence="5">Belongs to the NtaA/SnaA/DszA monooxygenase family.</text>
</comment>
<dbReference type="GO" id="GO:0004497">
    <property type="term" value="F:monooxygenase activity"/>
    <property type="evidence" value="ECO:0007669"/>
    <property type="project" value="UniProtKB-KW"/>
</dbReference>
<dbReference type="CDD" id="cd01095">
    <property type="entry name" value="Nitrilotriacetate_monoxgenase"/>
    <property type="match status" value="1"/>
</dbReference>
<name>A0A1H1T2X6_9BRAD</name>
<feature type="region of interest" description="Disordered" evidence="7">
    <location>
        <begin position="446"/>
        <end position="471"/>
    </location>
</feature>
<dbReference type="PANTHER" id="PTHR30011">
    <property type="entry name" value="ALKANESULFONATE MONOOXYGENASE-RELATED"/>
    <property type="match status" value="1"/>
</dbReference>
<dbReference type="SUPFAM" id="SSF51679">
    <property type="entry name" value="Bacterial luciferase-like"/>
    <property type="match status" value="1"/>
</dbReference>
<dbReference type="AlphaFoldDB" id="A0A1H1T2X6"/>
<dbReference type="InterPro" id="IPR036661">
    <property type="entry name" value="Luciferase-like_sf"/>
</dbReference>
<dbReference type="NCBIfam" id="TIGR03860">
    <property type="entry name" value="FMN_nitrolo"/>
    <property type="match status" value="1"/>
</dbReference>
<evidence type="ECO:0000259" key="8">
    <source>
        <dbReference type="Pfam" id="PF00296"/>
    </source>
</evidence>
<evidence type="ECO:0000256" key="2">
    <source>
        <dbReference type="ARBA" id="ARBA00022643"/>
    </source>
</evidence>
<dbReference type="Pfam" id="PF00296">
    <property type="entry name" value="Bac_luciferase"/>
    <property type="match status" value="1"/>
</dbReference>
<feature type="binding site" evidence="6">
    <location>
        <position position="104"/>
    </location>
    <ligand>
        <name>FMN</name>
        <dbReference type="ChEBI" id="CHEBI:58210"/>
    </ligand>
</feature>
<dbReference type="GO" id="GO:0016705">
    <property type="term" value="F:oxidoreductase activity, acting on paired donors, with incorporation or reduction of molecular oxygen"/>
    <property type="evidence" value="ECO:0007669"/>
    <property type="project" value="InterPro"/>
</dbReference>
<feature type="binding site" evidence="6">
    <location>
        <position position="58"/>
    </location>
    <ligand>
        <name>FMN</name>
        <dbReference type="ChEBI" id="CHEBI:58210"/>
    </ligand>
</feature>
<keyword evidence="2 6" id="KW-0288">FMN</keyword>
<sequence>MPKEIRLNAFDMNSVGHIQHGMWAHPRDQSPRYTEIEYWQHLARTAERGLFDAIFLADIIGVYDVYGASPAASIRNAVQIPINDPLLVVPVMAAVTKHIGFGVTSNATYEAPYLFARRLSTLDHLTRGRMGWNIVTGYLDSAARAMGLDRQIEHDNRYELADEYMEVVYKLLEGSWEDDAVVADRSGRLYADPAKIHAISHVGRRHRVNAIHLSEPSPQRTPVLYQAGVSTRGRAFAAKHAECVFFATSTKENVRAIVRDVRAQAVGNGRRAEDLVVFLSRSFIVGRTRKEAEEKFADYRAYGSVEGALAHFASSVGIDYAKEDLDAPLRHEQSNSMQSILEAVTTRSTEQWTLRKLLGQMGLGSRTMPFVGSAEEVADEMQGWVEETGIDGFNLSRVVTPEGLEDFVDLVVPILQERGVYKTAYREGTLRKKLFGGASGRLRESHVGASYRHRRVNDDGPDHASRPAVVS</sequence>
<dbReference type="Proteomes" id="UP000243904">
    <property type="component" value="Chromosome I"/>
</dbReference>
<evidence type="ECO:0000256" key="3">
    <source>
        <dbReference type="ARBA" id="ARBA00023002"/>
    </source>
</evidence>
<proteinExistence type="inferred from homology"/>
<dbReference type="Gene3D" id="3.20.20.30">
    <property type="entry name" value="Luciferase-like domain"/>
    <property type="match status" value="1"/>
</dbReference>
<protein>
    <submittedName>
        <fullName evidence="9">FMN-dependent oxidoreductase, nitrilotriacetate monooxygenase family</fullName>
    </submittedName>
</protein>
<evidence type="ECO:0000256" key="4">
    <source>
        <dbReference type="ARBA" id="ARBA00023033"/>
    </source>
</evidence>
<evidence type="ECO:0000256" key="1">
    <source>
        <dbReference type="ARBA" id="ARBA00022630"/>
    </source>
</evidence>
<feature type="binding site" evidence="6">
    <location>
        <position position="158"/>
    </location>
    <ligand>
        <name>FMN</name>
        <dbReference type="ChEBI" id="CHEBI:58210"/>
    </ligand>
</feature>
<evidence type="ECO:0000313" key="10">
    <source>
        <dbReference type="Proteomes" id="UP000243904"/>
    </source>
</evidence>
<feature type="binding site" evidence="6">
    <location>
        <position position="154"/>
    </location>
    <ligand>
        <name>FMN</name>
        <dbReference type="ChEBI" id="CHEBI:58210"/>
    </ligand>
</feature>
<dbReference type="PANTHER" id="PTHR30011:SF16">
    <property type="entry name" value="C2H2 FINGER DOMAIN TRANSCRIPTION FACTOR (EUROFUNG)-RELATED"/>
    <property type="match status" value="1"/>
</dbReference>
<evidence type="ECO:0000256" key="7">
    <source>
        <dbReference type="SAM" id="MobiDB-lite"/>
    </source>
</evidence>
<evidence type="ECO:0000313" key="9">
    <source>
        <dbReference type="EMBL" id="SDS54473.1"/>
    </source>
</evidence>
<keyword evidence="1 6" id="KW-0285">Flavoprotein</keyword>
<dbReference type="EMBL" id="LT629750">
    <property type="protein sequence ID" value="SDS54473.1"/>
    <property type="molecule type" value="Genomic_DNA"/>
</dbReference>
<dbReference type="InterPro" id="IPR016215">
    <property type="entry name" value="NTA_MOA"/>
</dbReference>
<evidence type="ECO:0000256" key="5">
    <source>
        <dbReference type="ARBA" id="ARBA00033748"/>
    </source>
</evidence>
<keyword evidence="10" id="KW-1185">Reference proteome</keyword>
<reference evidence="10" key="1">
    <citation type="submission" date="2016-10" db="EMBL/GenBank/DDBJ databases">
        <authorList>
            <person name="Varghese N."/>
            <person name="Submissions S."/>
        </authorList>
    </citation>
    <scope>NUCLEOTIDE SEQUENCE [LARGE SCALE GENOMIC DNA]</scope>
    <source>
        <strain evidence="10">GAS369</strain>
    </source>
</reference>
<organism evidence="9 10">
    <name type="scientific">Bradyrhizobium canariense</name>
    <dbReference type="NCBI Taxonomy" id="255045"/>
    <lineage>
        <taxon>Bacteria</taxon>
        <taxon>Pseudomonadati</taxon>
        <taxon>Pseudomonadota</taxon>
        <taxon>Alphaproteobacteria</taxon>
        <taxon>Hyphomicrobiales</taxon>
        <taxon>Nitrobacteraceae</taxon>
        <taxon>Bradyrhizobium</taxon>
    </lineage>
</organism>
<accession>A0A1H1T2X6</accession>
<keyword evidence="4 9" id="KW-0503">Monooxygenase</keyword>
<evidence type="ECO:0000256" key="6">
    <source>
        <dbReference type="PIRSR" id="PIRSR000337-1"/>
    </source>
</evidence>